<dbReference type="InterPro" id="IPR050275">
    <property type="entry name" value="PGM_Phosphatase"/>
</dbReference>
<reference evidence="2" key="1">
    <citation type="journal article" date="2023" name="Commun. Biol.">
        <title>Genome analysis of Parmales, the sister group of diatoms, reveals the evolutionary specialization of diatoms from phago-mixotrophs to photoautotrophs.</title>
        <authorList>
            <person name="Ban H."/>
            <person name="Sato S."/>
            <person name="Yoshikawa S."/>
            <person name="Yamada K."/>
            <person name="Nakamura Y."/>
            <person name="Ichinomiya M."/>
            <person name="Sato N."/>
            <person name="Blanc-Mathieu R."/>
            <person name="Endo H."/>
            <person name="Kuwata A."/>
            <person name="Ogata H."/>
        </authorList>
    </citation>
    <scope>NUCLEOTIDE SEQUENCE [LARGE SCALE GENOMIC DNA]</scope>
    <source>
        <strain evidence="2">NIES 3701</strain>
    </source>
</reference>
<dbReference type="Gene3D" id="3.40.50.1240">
    <property type="entry name" value="Phosphoglycerate mutase-like"/>
    <property type="match status" value="1"/>
</dbReference>
<dbReference type="GO" id="GO:0016791">
    <property type="term" value="F:phosphatase activity"/>
    <property type="evidence" value="ECO:0007669"/>
    <property type="project" value="TreeGrafter"/>
</dbReference>
<gene>
    <name evidence="1" type="ORF">TrST_g8035</name>
</gene>
<evidence type="ECO:0008006" key="3">
    <source>
        <dbReference type="Google" id="ProtNLM"/>
    </source>
</evidence>
<dbReference type="InterPro" id="IPR013078">
    <property type="entry name" value="His_Pase_superF_clade-1"/>
</dbReference>
<dbReference type="SUPFAM" id="SSF53254">
    <property type="entry name" value="Phosphoglycerate mutase-like"/>
    <property type="match status" value="1"/>
</dbReference>
<comment type="caution">
    <text evidence="1">The sequence shown here is derived from an EMBL/GenBank/DDBJ whole genome shotgun (WGS) entry which is preliminary data.</text>
</comment>
<evidence type="ECO:0000313" key="2">
    <source>
        <dbReference type="Proteomes" id="UP001165085"/>
    </source>
</evidence>
<dbReference type="PANTHER" id="PTHR48100:SF1">
    <property type="entry name" value="HISTIDINE PHOSPHATASE FAMILY PROTEIN-RELATED"/>
    <property type="match status" value="1"/>
</dbReference>
<dbReference type="InterPro" id="IPR029033">
    <property type="entry name" value="His_PPase_superfam"/>
</dbReference>
<dbReference type="Proteomes" id="UP001165085">
    <property type="component" value="Unassembled WGS sequence"/>
</dbReference>
<protein>
    <recommendedName>
        <fullName evidence="3">Phosphoglycerate mutase-like protein</fullName>
    </recommendedName>
</protein>
<dbReference type="Pfam" id="PF00300">
    <property type="entry name" value="His_Phos_1"/>
    <property type="match status" value="1"/>
</dbReference>
<dbReference type="GO" id="GO:0005737">
    <property type="term" value="C:cytoplasm"/>
    <property type="evidence" value="ECO:0007669"/>
    <property type="project" value="TreeGrafter"/>
</dbReference>
<dbReference type="EMBL" id="BRXY01000278">
    <property type="protein sequence ID" value="GMH83123.1"/>
    <property type="molecule type" value="Genomic_DNA"/>
</dbReference>
<proteinExistence type="predicted"/>
<dbReference type="PANTHER" id="PTHR48100">
    <property type="entry name" value="BROAD-SPECIFICITY PHOSPHATASE YOR283W-RELATED"/>
    <property type="match status" value="1"/>
</dbReference>
<keyword evidence="2" id="KW-1185">Reference proteome</keyword>
<organism evidence="1 2">
    <name type="scientific">Triparma strigata</name>
    <dbReference type="NCBI Taxonomy" id="1606541"/>
    <lineage>
        <taxon>Eukaryota</taxon>
        <taxon>Sar</taxon>
        <taxon>Stramenopiles</taxon>
        <taxon>Ochrophyta</taxon>
        <taxon>Bolidophyceae</taxon>
        <taxon>Parmales</taxon>
        <taxon>Triparmaceae</taxon>
        <taxon>Triparma</taxon>
    </lineage>
</organism>
<name>A0A9W7BA84_9STRA</name>
<evidence type="ECO:0000313" key="1">
    <source>
        <dbReference type="EMBL" id="GMH83123.1"/>
    </source>
</evidence>
<accession>A0A9W7BA84</accession>
<dbReference type="OrthoDB" id="496981at2759"/>
<dbReference type="AlphaFoldDB" id="A0A9W7BA84"/>
<dbReference type="SMART" id="SM00855">
    <property type="entry name" value="PGAM"/>
    <property type="match status" value="1"/>
</dbReference>
<sequence length="279" mass="31326">MSGHDDVTLQLAKKEQKEHLGPEMASLLNDMTNRDIIVAASPLDSSPPETPGYTTLKSKTVHFIRHGQGFHNLLADSYRSEGKTWTQYTNHPSNPYVKPEITDAPLTHKGRLQATSLQPLTSTLSVDLVVVSPQNRATHTALLAFSHLLPSPPFSSPPSVPFVAHESVREETGVHVCDKRRSVTLARSEFPYVDYSLIESDEDPMFTEEGRETKGQIGERIYDFIMWLKDREEGNVAVASHSGWLMTLFNGVVICGEELKPWFMTGELRSVKIEWRIKN</sequence>